<name>A0A1R0Y413_9BACL</name>
<feature type="transmembrane region" description="Helical" evidence="1">
    <location>
        <begin position="6"/>
        <end position="24"/>
    </location>
</feature>
<reference evidence="2 3" key="1">
    <citation type="submission" date="2016-10" db="EMBL/GenBank/DDBJ databases">
        <title>Paenibacillus species isolates.</title>
        <authorList>
            <person name="Beno S.M."/>
        </authorList>
    </citation>
    <scope>NUCLEOTIDE SEQUENCE [LARGE SCALE GENOMIC DNA]</scope>
    <source>
        <strain evidence="2 3">FSL H7-0710</strain>
    </source>
</reference>
<dbReference type="RefSeq" id="WP_052414590.1">
    <property type="nucleotide sequence ID" value="NZ_MPTC01000005.1"/>
</dbReference>
<dbReference type="Proteomes" id="UP000187439">
    <property type="component" value="Unassembled WGS sequence"/>
</dbReference>
<dbReference type="Pfam" id="PF05437">
    <property type="entry name" value="AzlD"/>
    <property type="match status" value="1"/>
</dbReference>
<dbReference type="AlphaFoldDB" id="A0A1R0Y413"/>
<organism evidence="2 3">
    <name type="scientific">Paenibacillus odorifer</name>
    <dbReference type="NCBI Taxonomy" id="189426"/>
    <lineage>
        <taxon>Bacteria</taxon>
        <taxon>Bacillati</taxon>
        <taxon>Bacillota</taxon>
        <taxon>Bacilli</taxon>
        <taxon>Bacillales</taxon>
        <taxon>Paenibacillaceae</taxon>
        <taxon>Paenibacillus</taxon>
    </lineage>
</organism>
<dbReference type="InterPro" id="IPR008407">
    <property type="entry name" value="Brnchd-chn_aa_trnsp_AzlD"/>
</dbReference>
<feature type="transmembrane region" description="Helical" evidence="1">
    <location>
        <begin position="60"/>
        <end position="77"/>
    </location>
</feature>
<gene>
    <name evidence="2" type="ORF">BSK52_08200</name>
</gene>
<evidence type="ECO:0008006" key="4">
    <source>
        <dbReference type="Google" id="ProtNLM"/>
    </source>
</evidence>
<feature type="transmembrane region" description="Helical" evidence="1">
    <location>
        <begin position="36"/>
        <end position="54"/>
    </location>
</feature>
<protein>
    <recommendedName>
        <fullName evidence="4">Branched-chain amino acid transporter</fullName>
    </recommendedName>
</protein>
<accession>A0A1R0Y413</accession>
<proteinExistence type="predicted"/>
<evidence type="ECO:0000313" key="2">
    <source>
        <dbReference type="EMBL" id="OMD42082.1"/>
    </source>
</evidence>
<evidence type="ECO:0000313" key="3">
    <source>
        <dbReference type="Proteomes" id="UP000187439"/>
    </source>
</evidence>
<comment type="caution">
    <text evidence="2">The sequence shown here is derived from an EMBL/GenBank/DDBJ whole genome shotgun (WGS) entry which is preliminary data.</text>
</comment>
<feature type="transmembrane region" description="Helical" evidence="1">
    <location>
        <begin position="82"/>
        <end position="102"/>
    </location>
</feature>
<dbReference type="OrthoDB" id="2629251at2"/>
<dbReference type="EMBL" id="MPTC01000005">
    <property type="protein sequence ID" value="OMD42082.1"/>
    <property type="molecule type" value="Genomic_DNA"/>
</dbReference>
<keyword evidence="1" id="KW-1133">Transmembrane helix</keyword>
<keyword evidence="1" id="KW-0812">Transmembrane</keyword>
<evidence type="ECO:0000256" key="1">
    <source>
        <dbReference type="SAM" id="Phobius"/>
    </source>
</evidence>
<keyword evidence="1" id="KW-0472">Membrane</keyword>
<sequence length="103" mass="10981">MTILIIVGMAVITFLFRFVPLLLTNHSNGPSKVQAMLEYLPIAVLSALTVPGIIQVDPDVNLVGIASGTVAVILVLIRKIPLLLVILGSVSAALLVKMLTLYF</sequence>